<dbReference type="AlphaFoldDB" id="A0A177TPJ7"/>
<gene>
    <name evidence="2" type="ORF">A4X13_0g988</name>
</gene>
<comment type="caution">
    <text evidence="2">The sequence shown here is derived from an EMBL/GenBank/DDBJ whole genome shotgun (WGS) entry which is preliminary data.</text>
</comment>
<feature type="compositionally biased region" description="Polar residues" evidence="1">
    <location>
        <begin position="23"/>
        <end position="35"/>
    </location>
</feature>
<feature type="compositionally biased region" description="Basic and acidic residues" evidence="1">
    <location>
        <begin position="963"/>
        <end position="974"/>
    </location>
</feature>
<feature type="compositionally biased region" description="Acidic residues" evidence="1">
    <location>
        <begin position="129"/>
        <end position="145"/>
    </location>
</feature>
<sequence>MAAPLFEIMAGEPRLESRMLPSHNRSNSASSATQQSLSPASHLSSTSARPPLRGSAKISSEPSPRSSFGEGNPLLAAATAAAAAAGSSEGPSTSYPVRLARAAAAKRSTPSSSQYGIMGDNQDSRDDDFMLYDDEEEDEDSEEGEESKYVSDVSGPGAVPRSGGIRDRDGSLSHRAHHRTGRRRRGGGIPLDEQRAAPPAPISTSSFSLPSTNVPHMLGGISHSSSSNSSGSNLPNGMSSGHQNLAASGQAYPLPETSNTLRKSERRTQVRRTHKLAYMLGGEVLVEGDRLDRATSPPLQRNERGKGQYAGGSSSAFDAGDQPPLGNRRGSDSMAANFSPAWVGVGAPATISGSRAVSTALNPRSTSMYVGHSSDHDGMVRTPIKGDHQGRLSPPKHSGPFGSGSSSTGLSGKVAELDHALASVLRRRSRSVLNSEARLSEAQPGGGLHEDKSPALTSIQGHDPRTTFMYDNRDLQHAQSGRASGSQRLAMRRSLESIRTTMTTSTFAESTMSSFDEAALERRAEAQQREERRRKVAKMTRWLGVVVPPELVTSPGAGPPTPQAHQTRTEDFNSAQHRMDWMSPGGISHLSPSAGIGAALYGKSSDEVKNKMARVAGKFMKLGGPGLPGQFQTGSNSAAGSSAGLTVDGVGSGIPPSGANLAALDLSGASSSSAAYKQLKPLDLNLSGSLLHRTRMGSSGSRDGTDANRHIADEDSLLTPMDNTNALSPRERIANVKRANKLERVFGEAPPHMLFSVGGSAGTNPRGALLQSSSAPVTPRSSGPRLGDGSITSMHAALGDLVVSLPSSSFNASALHQHPYGPSIPSSPRSFRSAYRQSLDSLEYLLENDVPLLHEMMTALDEDDGSSTPPNTTPVATRPSVDNSTGTAALTSPLPAQHQRPPTATPKSPDTPGHRRYHSMTSPVYSGLERMAIFDPSDILDAQSPKAQATVSISSVDSGIHPGLERRRSERAEDLSQMSPLQLAPWDLLDALAPSAHRPAFGVDGDRSAHIESRGSFARSSHDQAMTTGTAAESGYSSPNSARASGPLAALSPSRRASLVSHLSRLSSTPSLSTLNSISPPGSPRDAISAEHELRRQRALRAQKLGRFFGAAPNTMPCASAAGGSTGAEASGGARSLDEQNGASTDSGEASAASTASGFGLENTIILPPAALDSSSSAISTAANANLSGIRVRRLAPRSAGSAMPHNSFMRMLRSLEEEAMEDEALTAAERKEIRDRLNAMRRRGEDGASSLLVEEMSVL</sequence>
<feature type="compositionally biased region" description="Basic residues" evidence="1">
    <location>
        <begin position="174"/>
        <end position="186"/>
    </location>
</feature>
<feature type="region of interest" description="Disordered" evidence="1">
    <location>
        <begin position="695"/>
        <end position="724"/>
    </location>
</feature>
<feature type="compositionally biased region" description="Low complexity" evidence="1">
    <location>
        <begin position="219"/>
        <end position="241"/>
    </location>
</feature>
<feature type="compositionally biased region" description="Low complexity" evidence="1">
    <location>
        <begin position="1062"/>
        <end position="1080"/>
    </location>
</feature>
<feature type="region of interest" description="Disordered" evidence="1">
    <location>
        <begin position="289"/>
        <end position="333"/>
    </location>
</feature>
<name>A0A177TPJ7_9BASI</name>
<feature type="compositionally biased region" description="Low complexity" evidence="1">
    <location>
        <begin position="1120"/>
        <end position="1135"/>
    </location>
</feature>
<feature type="compositionally biased region" description="Low complexity" evidence="1">
    <location>
        <begin position="393"/>
        <end position="410"/>
    </location>
</feature>
<feature type="region of interest" description="Disordered" evidence="1">
    <location>
        <begin position="1"/>
        <end position="72"/>
    </location>
</feature>
<feature type="compositionally biased region" description="Polar residues" evidence="1">
    <location>
        <begin position="202"/>
        <end position="214"/>
    </location>
</feature>
<feature type="region of interest" description="Disordered" evidence="1">
    <location>
        <begin position="1014"/>
        <end position="1050"/>
    </location>
</feature>
<feature type="region of interest" description="Disordered" evidence="1">
    <location>
        <begin position="1062"/>
        <end position="1087"/>
    </location>
</feature>
<feature type="region of interest" description="Disordered" evidence="1">
    <location>
        <begin position="765"/>
        <end position="785"/>
    </location>
</feature>
<feature type="compositionally biased region" description="Polar residues" evidence="1">
    <location>
        <begin position="770"/>
        <end position="781"/>
    </location>
</feature>
<feature type="compositionally biased region" description="Polar residues" evidence="1">
    <location>
        <begin position="57"/>
        <end position="66"/>
    </location>
</feature>
<feature type="compositionally biased region" description="Basic and acidic residues" evidence="1">
    <location>
        <begin position="703"/>
        <end position="713"/>
    </location>
</feature>
<evidence type="ECO:0000313" key="2">
    <source>
        <dbReference type="EMBL" id="KAE8259478.1"/>
    </source>
</evidence>
<feature type="compositionally biased region" description="Polar residues" evidence="1">
    <location>
        <begin position="866"/>
        <end position="890"/>
    </location>
</feature>
<organism evidence="2 3">
    <name type="scientific">Tilletia indica</name>
    <dbReference type="NCBI Taxonomy" id="43049"/>
    <lineage>
        <taxon>Eukaryota</taxon>
        <taxon>Fungi</taxon>
        <taxon>Dikarya</taxon>
        <taxon>Basidiomycota</taxon>
        <taxon>Ustilaginomycotina</taxon>
        <taxon>Exobasidiomycetes</taxon>
        <taxon>Tilletiales</taxon>
        <taxon>Tilletiaceae</taxon>
        <taxon>Tilletia</taxon>
    </lineage>
</organism>
<feature type="compositionally biased region" description="Polar residues" evidence="1">
    <location>
        <begin position="1023"/>
        <end position="1043"/>
    </location>
</feature>
<feature type="compositionally biased region" description="Low complexity" evidence="1">
    <location>
        <begin position="1142"/>
        <end position="1155"/>
    </location>
</feature>
<feature type="region of interest" description="Disordered" evidence="1">
    <location>
        <begin position="1120"/>
        <end position="1155"/>
    </location>
</feature>
<feature type="region of interest" description="Disordered" evidence="1">
    <location>
        <begin position="382"/>
        <end position="410"/>
    </location>
</feature>
<proteinExistence type="predicted"/>
<protein>
    <submittedName>
        <fullName evidence="2">Uncharacterized protein</fullName>
    </submittedName>
</protein>
<feature type="region of interest" description="Disordered" evidence="1">
    <location>
        <begin position="550"/>
        <end position="572"/>
    </location>
</feature>
<feature type="region of interest" description="Disordered" evidence="1">
    <location>
        <begin position="861"/>
        <end position="920"/>
    </location>
</feature>
<dbReference type="Proteomes" id="UP000077521">
    <property type="component" value="Unassembled WGS sequence"/>
</dbReference>
<feature type="compositionally biased region" description="Low complexity" evidence="1">
    <location>
        <begin position="36"/>
        <end position="48"/>
    </location>
</feature>
<feature type="region of interest" description="Disordered" evidence="1">
    <location>
        <begin position="950"/>
        <end position="978"/>
    </location>
</feature>
<reference evidence="2" key="2">
    <citation type="journal article" date="2019" name="IMA Fungus">
        <title>Genome sequencing and comparison of five Tilletia species to identify candidate genes for the detection of regulated species infecting wheat.</title>
        <authorList>
            <person name="Nguyen H.D.T."/>
            <person name="Sultana T."/>
            <person name="Kesanakurti P."/>
            <person name="Hambleton S."/>
        </authorList>
    </citation>
    <scope>NUCLEOTIDE SEQUENCE</scope>
    <source>
        <strain evidence="2">DAOMC 236416</strain>
    </source>
</reference>
<reference evidence="2" key="1">
    <citation type="submission" date="2016-04" db="EMBL/GenBank/DDBJ databases">
        <authorList>
            <person name="Nguyen H.D."/>
            <person name="Samba Siva P."/>
            <person name="Cullis J."/>
            <person name="Levesque C.A."/>
            <person name="Hambleton S."/>
        </authorList>
    </citation>
    <scope>NUCLEOTIDE SEQUENCE</scope>
    <source>
        <strain evidence="2">DAOMC 236416</strain>
    </source>
</reference>
<evidence type="ECO:0000256" key="1">
    <source>
        <dbReference type="SAM" id="MobiDB-lite"/>
    </source>
</evidence>
<keyword evidence="3" id="KW-1185">Reference proteome</keyword>
<feature type="region of interest" description="Disordered" evidence="1">
    <location>
        <begin position="429"/>
        <end position="461"/>
    </location>
</feature>
<evidence type="ECO:0000313" key="3">
    <source>
        <dbReference type="Proteomes" id="UP000077521"/>
    </source>
</evidence>
<accession>A0A177TPJ7</accession>
<dbReference type="EMBL" id="LWDF02000035">
    <property type="protein sequence ID" value="KAE8259478.1"/>
    <property type="molecule type" value="Genomic_DNA"/>
</dbReference>
<feature type="region of interest" description="Disordered" evidence="1">
    <location>
        <begin position="101"/>
        <end position="272"/>
    </location>
</feature>